<dbReference type="CDD" id="cd17470">
    <property type="entry name" value="T3SS_Flik_C"/>
    <property type="match status" value="1"/>
</dbReference>
<accession>A0A8J7SEX1</accession>
<sequence length="178" mass="19331">MHSERADLSGFVPSTTTLPQIGSPATFTSSTPFPAPSALAAEAARQISAAISANTDSQHIELRLDPPELGQVEIHFDFGNESLRAVVSAERTATADLLKRHVETLIQQLRDAGFSGVDLSFGQFAHGEGERHRSRAGSDFSPRERSRDAAATRTMESSERGFHDQRRTTTDQALDVKV</sequence>
<feature type="domain" description="Flagellar hook-length control protein-like C-terminal" evidence="2">
    <location>
        <begin position="52"/>
        <end position="123"/>
    </location>
</feature>
<dbReference type="Proteomes" id="UP000655420">
    <property type="component" value="Unassembled WGS sequence"/>
</dbReference>
<keyword evidence="3" id="KW-0282">Flagellum</keyword>
<keyword evidence="4" id="KW-1185">Reference proteome</keyword>
<dbReference type="Pfam" id="PF02120">
    <property type="entry name" value="Flg_hook"/>
    <property type="match status" value="1"/>
</dbReference>
<gene>
    <name evidence="3" type="ORF">H0I76_02870</name>
</gene>
<dbReference type="InterPro" id="IPR038610">
    <property type="entry name" value="FliK-like_C_sf"/>
</dbReference>
<name>A0A8J7SEX1_9RHOB</name>
<feature type="region of interest" description="Disordered" evidence="1">
    <location>
        <begin position="126"/>
        <end position="178"/>
    </location>
</feature>
<dbReference type="AlphaFoldDB" id="A0A8J7SEX1"/>
<dbReference type="Gene3D" id="3.30.750.140">
    <property type="match status" value="1"/>
</dbReference>
<dbReference type="InterPro" id="IPR021136">
    <property type="entry name" value="Flagellar_hook_control-like_C"/>
</dbReference>
<evidence type="ECO:0000259" key="2">
    <source>
        <dbReference type="Pfam" id="PF02120"/>
    </source>
</evidence>
<feature type="compositionally biased region" description="Basic and acidic residues" evidence="1">
    <location>
        <begin position="141"/>
        <end position="178"/>
    </location>
</feature>
<evidence type="ECO:0000256" key="1">
    <source>
        <dbReference type="SAM" id="MobiDB-lite"/>
    </source>
</evidence>
<protein>
    <submittedName>
        <fullName evidence="3">Flagellar hook-length control protein FliK</fullName>
    </submittedName>
</protein>
<comment type="caution">
    <text evidence="3">The sequence shown here is derived from an EMBL/GenBank/DDBJ whole genome shotgun (WGS) entry which is preliminary data.</text>
</comment>
<evidence type="ECO:0000313" key="4">
    <source>
        <dbReference type="Proteomes" id="UP000655420"/>
    </source>
</evidence>
<keyword evidence="3" id="KW-0966">Cell projection</keyword>
<evidence type="ECO:0000313" key="3">
    <source>
        <dbReference type="EMBL" id="MBK0398120.1"/>
    </source>
</evidence>
<dbReference type="EMBL" id="JAEHHL010000001">
    <property type="protein sequence ID" value="MBK0398120.1"/>
    <property type="molecule type" value="Genomic_DNA"/>
</dbReference>
<proteinExistence type="predicted"/>
<keyword evidence="3" id="KW-0969">Cilium</keyword>
<organism evidence="3 4">
    <name type="scientific">Thermohalobaculum xanthum</name>
    <dbReference type="NCBI Taxonomy" id="2753746"/>
    <lineage>
        <taxon>Bacteria</taxon>
        <taxon>Pseudomonadati</taxon>
        <taxon>Pseudomonadota</taxon>
        <taxon>Alphaproteobacteria</taxon>
        <taxon>Rhodobacterales</taxon>
        <taxon>Paracoccaceae</taxon>
        <taxon>Thermohalobaculum</taxon>
    </lineage>
</organism>
<reference evidence="3" key="1">
    <citation type="submission" date="2020-12" db="EMBL/GenBank/DDBJ databases">
        <title>Bacterial taxonomy.</title>
        <authorList>
            <person name="Pan X."/>
        </authorList>
    </citation>
    <scope>NUCLEOTIDE SEQUENCE</scope>
    <source>
        <strain evidence="3">M0105</strain>
    </source>
</reference>
<dbReference type="RefSeq" id="WP_200606781.1">
    <property type="nucleotide sequence ID" value="NZ_JAEHHL010000001.1"/>
</dbReference>